<name>L1IUV0_GUITC</name>
<feature type="compositionally biased region" description="Basic and acidic residues" evidence="1">
    <location>
        <begin position="358"/>
        <end position="374"/>
    </location>
</feature>
<reference evidence="5" key="2">
    <citation type="submission" date="2012-11" db="EMBL/GenBank/DDBJ databases">
        <authorList>
            <person name="Kuo A."/>
            <person name="Curtis B.A."/>
            <person name="Tanifuji G."/>
            <person name="Burki F."/>
            <person name="Gruber A."/>
            <person name="Irimia M."/>
            <person name="Maruyama S."/>
            <person name="Arias M.C."/>
            <person name="Ball S.G."/>
            <person name="Gile G.H."/>
            <person name="Hirakawa Y."/>
            <person name="Hopkins J.F."/>
            <person name="Rensing S.A."/>
            <person name="Schmutz J."/>
            <person name="Symeonidi A."/>
            <person name="Elias M."/>
            <person name="Eveleigh R.J."/>
            <person name="Herman E.K."/>
            <person name="Klute M.J."/>
            <person name="Nakayama T."/>
            <person name="Obornik M."/>
            <person name="Reyes-Prieto A."/>
            <person name="Armbrust E.V."/>
            <person name="Aves S.J."/>
            <person name="Beiko R.G."/>
            <person name="Coutinho P."/>
            <person name="Dacks J.B."/>
            <person name="Durnford D.G."/>
            <person name="Fast N.M."/>
            <person name="Green B.R."/>
            <person name="Grisdale C."/>
            <person name="Hempe F."/>
            <person name="Henrissat B."/>
            <person name="Hoppner M.P."/>
            <person name="Ishida K.-I."/>
            <person name="Kim E."/>
            <person name="Koreny L."/>
            <person name="Kroth P.G."/>
            <person name="Liu Y."/>
            <person name="Malik S.-B."/>
            <person name="Maier U.G."/>
            <person name="McRose D."/>
            <person name="Mock T."/>
            <person name="Neilson J.A."/>
            <person name="Onodera N.T."/>
            <person name="Poole A.M."/>
            <person name="Pritham E.J."/>
            <person name="Richards T.A."/>
            <person name="Rocap G."/>
            <person name="Roy S.W."/>
            <person name="Sarai C."/>
            <person name="Schaack S."/>
            <person name="Shirato S."/>
            <person name="Slamovits C.H."/>
            <person name="Spencer D.F."/>
            <person name="Suzuki S."/>
            <person name="Worden A.Z."/>
            <person name="Zauner S."/>
            <person name="Barry K."/>
            <person name="Bell C."/>
            <person name="Bharti A.K."/>
            <person name="Crow J.A."/>
            <person name="Grimwood J."/>
            <person name="Kramer R."/>
            <person name="Lindquist E."/>
            <person name="Lucas S."/>
            <person name="Salamov A."/>
            <person name="McFadden G.I."/>
            <person name="Lane C.E."/>
            <person name="Keeling P.J."/>
            <person name="Gray M.W."/>
            <person name="Grigoriev I.V."/>
            <person name="Archibald J.M."/>
        </authorList>
    </citation>
    <scope>NUCLEOTIDE SEQUENCE</scope>
    <source>
        <strain evidence="5">CCMP2712</strain>
    </source>
</reference>
<dbReference type="AlphaFoldDB" id="L1IUV0"/>
<keyword evidence="2" id="KW-0472">Membrane</keyword>
<feature type="transmembrane region" description="Helical" evidence="2">
    <location>
        <begin position="21"/>
        <end position="39"/>
    </location>
</feature>
<dbReference type="EMBL" id="JH993035">
    <property type="protein sequence ID" value="EKX40013.1"/>
    <property type="molecule type" value="Genomic_DNA"/>
</dbReference>
<keyword evidence="2" id="KW-0812">Transmembrane</keyword>
<evidence type="ECO:0000313" key="5">
    <source>
        <dbReference type="Proteomes" id="UP000011087"/>
    </source>
</evidence>
<dbReference type="Proteomes" id="UP000011087">
    <property type="component" value="Unassembled WGS sequence"/>
</dbReference>
<sequence>MSRKMRNPPASLGTLVTRSQLMLLFFVLLIMAWNSIWLSSSGFRKIERQDVLTRVQEQVKAAKAKGEKDKERGEENKCTPVVARLSELERYGVESGRAMSGSQLSDFILKALETVPQDTKPLCVMEVGTADGTGTTVQLVNALSKFCGKHGRDWQLVTYEGLTSSFNEAQMHWNEQRNVKVVNELVMTREKLQQFVLPNIEGGEGSEWPSKQFYRNFYQGIDKQIASREVASWFQTRPLCKPDMVLIDSTRFAHLGIIATILDTPGMADERTVFLIENDFWKKEDGHEWVKRTQREIIEKGIYVEAPLGEDHPKGEKWPWLYFRARMKQPSAAAVADPKDREPTLPRPLVRSEPTILGEERKEETRKTQSREEESGGGTKKKSWIQDDANGDGDGSAPPAKKGTCTQVIPSLSLTSELNLFLRKVLKSVPAGSSPVCAVRVGTSEGTSSTDHLVDALNNQCEEKQRDWSLTLFEGLTRIFQDAQWRWQEQGNVKVINELGLSLENLRKYVMRKVEGSEGNEWPSKGFYSNFYADFERQVASKELGRWLQTRPGCKPDVVLIDSTRFGHLGVIVSMLEGEGIADEKTIFIIENDSWEKGDTFKILERHLNLDKIDKEHPKGEQWPWLAFRARPLD</sequence>
<gene>
    <name evidence="3" type="ORF">GUITHDRAFT_114006</name>
</gene>
<organism evidence="3">
    <name type="scientific">Guillardia theta (strain CCMP2712)</name>
    <name type="common">Cryptophyte</name>
    <dbReference type="NCBI Taxonomy" id="905079"/>
    <lineage>
        <taxon>Eukaryota</taxon>
        <taxon>Cryptophyceae</taxon>
        <taxon>Pyrenomonadales</taxon>
        <taxon>Geminigeraceae</taxon>
        <taxon>Guillardia</taxon>
    </lineage>
</organism>
<evidence type="ECO:0000256" key="2">
    <source>
        <dbReference type="SAM" id="Phobius"/>
    </source>
</evidence>
<protein>
    <submittedName>
        <fullName evidence="3 4">Uncharacterized protein</fullName>
    </submittedName>
</protein>
<evidence type="ECO:0000313" key="3">
    <source>
        <dbReference type="EMBL" id="EKX40013.1"/>
    </source>
</evidence>
<keyword evidence="2" id="KW-1133">Transmembrane helix</keyword>
<evidence type="ECO:0000256" key="1">
    <source>
        <dbReference type="SAM" id="MobiDB-lite"/>
    </source>
</evidence>
<feature type="region of interest" description="Disordered" evidence="1">
    <location>
        <begin position="332"/>
        <end position="404"/>
    </location>
</feature>
<keyword evidence="5" id="KW-1185">Reference proteome</keyword>
<dbReference type="GeneID" id="17296778"/>
<dbReference type="PaxDb" id="55529-EKX40013"/>
<proteinExistence type="predicted"/>
<evidence type="ECO:0000313" key="4">
    <source>
        <dbReference type="EnsemblProtists" id="EKX40013"/>
    </source>
</evidence>
<dbReference type="HOGENOM" id="CLU_431785_0_0_1"/>
<dbReference type="RefSeq" id="XP_005826993.1">
    <property type="nucleotide sequence ID" value="XM_005826936.1"/>
</dbReference>
<dbReference type="KEGG" id="gtt:GUITHDRAFT_114006"/>
<accession>L1IUV0</accession>
<reference evidence="4" key="3">
    <citation type="submission" date="2016-03" db="UniProtKB">
        <authorList>
            <consortium name="EnsemblProtists"/>
        </authorList>
    </citation>
    <scope>IDENTIFICATION</scope>
</reference>
<dbReference type="EnsemblProtists" id="EKX40013">
    <property type="protein sequence ID" value="EKX40013"/>
    <property type="gene ID" value="GUITHDRAFT_114006"/>
</dbReference>
<reference evidence="3 5" key="1">
    <citation type="journal article" date="2012" name="Nature">
        <title>Algal genomes reveal evolutionary mosaicism and the fate of nucleomorphs.</title>
        <authorList>
            <consortium name="DOE Joint Genome Institute"/>
            <person name="Curtis B.A."/>
            <person name="Tanifuji G."/>
            <person name="Burki F."/>
            <person name="Gruber A."/>
            <person name="Irimia M."/>
            <person name="Maruyama S."/>
            <person name="Arias M.C."/>
            <person name="Ball S.G."/>
            <person name="Gile G.H."/>
            <person name="Hirakawa Y."/>
            <person name="Hopkins J.F."/>
            <person name="Kuo A."/>
            <person name="Rensing S.A."/>
            <person name="Schmutz J."/>
            <person name="Symeonidi A."/>
            <person name="Elias M."/>
            <person name="Eveleigh R.J."/>
            <person name="Herman E.K."/>
            <person name="Klute M.J."/>
            <person name="Nakayama T."/>
            <person name="Obornik M."/>
            <person name="Reyes-Prieto A."/>
            <person name="Armbrust E.V."/>
            <person name="Aves S.J."/>
            <person name="Beiko R.G."/>
            <person name="Coutinho P."/>
            <person name="Dacks J.B."/>
            <person name="Durnford D.G."/>
            <person name="Fast N.M."/>
            <person name="Green B.R."/>
            <person name="Grisdale C.J."/>
            <person name="Hempel F."/>
            <person name="Henrissat B."/>
            <person name="Hoppner M.P."/>
            <person name="Ishida K."/>
            <person name="Kim E."/>
            <person name="Koreny L."/>
            <person name="Kroth P.G."/>
            <person name="Liu Y."/>
            <person name="Malik S.B."/>
            <person name="Maier U.G."/>
            <person name="McRose D."/>
            <person name="Mock T."/>
            <person name="Neilson J.A."/>
            <person name="Onodera N.T."/>
            <person name="Poole A.M."/>
            <person name="Pritham E.J."/>
            <person name="Richards T.A."/>
            <person name="Rocap G."/>
            <person name="Roy S.W."/>
            <person name="Sarai C."/>
            <person name="Schaack S."/>
            <person name="Shirato S."/>
            <person name="Slamovits C.H."/>
            <person name="Spencer D.F."/>
            <person name="Suzuki S."/>
            <person name="Worden A.Z."/>
            <person name="Zauner S."/>
            <person name="Barry K."/>
            <person name="Bell C."/>
            <person name="Bharti A.K."/>
            <person name="Crow J.A."/>
            <person name="Grimwood J."/>
            <person name="Kramer R."/>
            <person name="Lindquist E."/>
            <person name="Lucas S."/>
            <person name="Salamov A."/>
            <person name="McFadden G.I."/>
            <person name="Lane C.E."/>
            <person name="Keeling P.J."/>
            <person name="Gray M.W."/>
            <person name="Grigoriev I.V."/>
            <person name="Archibald J.M."/>
        </authorList>
    </citation>
    <scope>NUCLEOTIDE SEQUENCE</scope>
    <source>
        <strain evidence="3 5">CCMP2712</strain>
    </source>
</reference>